<evidence type="ECO:0000256" key="2">
    <source>
        <dbReference type="ARBA" id="ARBA00022679"/>
    </source>
</evidence>
<dbReference type="CDD" id="cd03801">
    <property type="entry name" value="GT4_PimA-like"/>
    <property type="match status" value="1"/>
</dbReference>
<dbReference type="Gene3D" id="3.40.50.2000">
    <property type="entry name" value="Glycogen Phosphorylase B"/>
    <property type="match status" value="2"/>
</dbReference>
<dbReference type="InterPro" id="IPR050194">
    <property type="entry name" value="Glycosyltransferase_grp1"/>
</dbReference>
<protein>
    <submittedName>
        <fullName evidence="4">Glycosyltransferase</fullName>
    </submittedName>
</protein>
<name>A0A3A9ZTK0_9ACTN</name>
<keyword evidence="1" id="KW-0328">Glycosyltransferase</keyword>
<reference evidence="4 5" key="1">
    <citation type="journal article" date="2015" name="Int. J. Syst. Evol. Microbiol.">
        <title>Micromonospora costi sp. nov., isolated from a leaf of Costus speciosus.</title>
        <authorList>
            <person name="Thawai C."/>
        </authorList>
    </citation>
    <scope>NUCLEOTIDE SEQUENCE [LARGE SCALE GENOMIC DNA]</scope>
    <source>
        <strain evidence="4 5">CS1-12</strain>
    </source>
</reference>
<accession>A0A3A9ZTK0</accession>
<sequence>MRIVVAHNRYREAQPSGENTIVDAEINQLTAAGVEVVPFIRSSDEIPTLPLAAKALLPVSPIYAPRAQQELSRLITEHRPDVLHLHNPYPLLSPWVVRTAHRHGVPVVQTVHNYRQVCSSGLYFRDGMICQDCRGRALGVPAIVHRCYRGSRAQSALMATTLAVHRPTWRSVDRFVALTSAVAAHLRDYGIPDDRIVVKPNGIPDPGRPAPLGDGFLFLGRLSPEKGLDLLLDAWRRHPDGALGPLRIAGDGELRPLAEAAAAERADVTFLGPLDRAGVRAALESTAVVLATSTWHDVLPTVIIEALASGRPVLGTALGGIPYLVGADTPRVPAGTGPAEVASAVAPPAGPVPSPGPLTGSVPAVESVPASGSGSAAGPLGGAAVPAGIEAGEAGWVVAPEAAALAAALPLARAGAAVLSQGARLRYERTFHPDVVTKQLIDIYAGVSRAARPS</sequence>
<dbReference type="AlphaFoldDB" id="A0A3A9ZTK0"/>
<feature type="domain" description="Glycosyltransferase subfamily 4-like N-terminal" evidence="3">
    <location>
        <begin position="27"/>
        <end position="202"/>
    </location>
</feature>
<dbReference type="InterPro" id="IPR028098">
    <property type="entry name" value="Glyco_trans_4-like_N"/>
</dbReference>
<evidence type="ECO:0000256" key="1">
    <source>
        <dbReference type="ARBA" id="ARBA00022676"/>
    </source>
</evidence>
<dbReference type="GO" id="GO:0016757">
    <property type="term" value="F:glycosyltransferase activity"/>
    <property type="evidence" value="ECO:0007669"/>
    <property type="project" value="UniProtKB-KW"/>
</dbReference>
<proteinExistence type="predicted"/>
<dbReference type="Pfam" id="PF13692">
    <property type="entry name" value="Glyco_trans_1_4"/>
    <property type="match status" value="1"/>
</dbReference>
<dbReference type="GO" id="GO:1901137">
    <property type="term" value="P:carbohydrate derivative biosynthetic process"/>
    <property type="evidence" value="ECO:0007669"/>
    <property type="project" value="UniProtKB-ARBA"/>
</dbReference>
<dbReference type="Proteomes" id="UP000279968">
    <property type="component" value="Unassembled WGS sequence"/>
</dbReference>
<keyword evidence="2 4" id="KW-0808">Transferase</keyword>
<dbReference type="PANTHER" id="PTHR45947">
    <property type="entry name" value="SULFOQUINOVOSYL TRANSFERASE SQD2"/>
    <property type="match status" value="1"/>
</dbReference>
<organism evidence="4 5">
    <name type="scientific">Micromonospora costi</name>
    <dbReference type="NCBI Taxonomy" id="1530042"/>
    <lineage>
        <taxon>Bacteria</taxon>
        <taxon>Bacillati</taxon>
        <taxon>Actinomycetota</taxon>
        <taxon>Actinomycetes</taxon>
        <taxon>Micromonosporales</taxon>
        <taxon>Micromonosporaceae</taxon>
        <taxon>Micromonospora</taxon>
    </lineage>
</organism>
<dbReference type="Pfam" id="PF13579">
    <property type="entry name" value="Glyco_trans_4_4"/>
    <property type="match status" value="1"/>
</dbReference>
<dbReference type="SUPFAM" id="SSF53756">
    <property type="entry name" value="UDP-Glycosyltransferase/glycogen phosphorylase"/>
    <property type="match status" value="1"/>
</dbReference>
<dbReference type="OrthoDB" id="9787111at2"/>
<keyword evidence="5" id="KW-1185">Reference proteome</keyword>
<evidence type="ECO:0000259" key="3">
    <source>
        <dbReference type="Pfam" id="PF13579"/>
    </source>
</evidence>
<dbReference type="PANTHER" id="PTHR45947:SF13">
    <property type="entry name" value="TRANSFERASE"/>
    <property type="match status" value="1"/>
</dbReference>
<dbReference type="RefSeq" id="WP_120782945.1">
    <property type="nucleotide sequence ID" value="NZ_JBHLUP010000009.1"/>
</dbReference>
<gene>
    <name evidence="4" type="ORF">D7193_29645</name>
</gene>
<evidence type="ECO:0000313" key="4">
    <source>
        <dbReference type="EMBL" id="RKN51520.1"/>
    </source>
</evidence>
<dbReference type="EMBL" id="RBAN01000007">
    <property type="protein sequence ID" value="RKN51520.1"/>
    <property type="molecule type" value="Genomic_DNA"/>
</dbReference>
<comment type="caution">
    <text evidence="4">The sequence shown here is derived from an EMBL/GenBank/DDBJ whole genome shotgun (WGS) entry which is preliminary data.</text>
</comment>
<evidence type="ECO:0000313" key="5">
    <source>
        <dbReference type="Proteomes" id="UP000279968"/>
    </source>
</evidence>